<accession>A0A194Q914</accession>
<evidence type="ECO:0000256" key="1">
    <source>
        <dbReference type="PROSITE-ProRule" id="PRU00023"/>
    </source>
</evidence>
<feature type="region of interest" description="Disordered" evidence="2">
    <location>
        <begin position="1"/>
        <end position="28"/>
    </location>
</feature>
<sequence>MFWFRYGQRTSTSSEYSDSQSANVSSNKHDYHNAQLKRAVALIHEDKEFLIAAEIGNYKMLEILIRQGVDIQQMDHLGRNALHLAVCADSMDTIVLLLNVGVKTNVKDNLGMTPLSLSLMRRPSLEVAHLLFDHGAKIIPRLKPMDTGLFLQFVMMCTPTEEEAKILALLIDKGALINDPEAPGGRQALHFAAMSDNCPLIQILINLGADLFLINHRNQTPIDVAFSFKCKNAYTFLSKFY</sequence>
<dbReference type="KEGG" id="pxu:106126628"/>
<reference evidence="5" key="2">
    <citation type="submission" date="2025-04" db="UniProtKB">
        <authorList>
            <consortium name="RefSeq"/>
        </authorList>
    </citation>
    <scope>IDENTIFICATION</scope>
</reference>
<dbReference type="SMART" id="SM00248">
    <property type="entry name" value="ANK"/>
    <property type="match status" value="4"/>
</dbReference>
<name>A0A194Q914_PAPXU</name>
<dbReference type="SUPFAM" id="SSF48403">
    <property type="entry name" value="Ankyrin repeat"/>
    <property type="match status" value="1"/>
</dbReference>
<organism evidence="3 4">
    <name type="scientific">Papilio xuthus</name>
    <name type="common">Asian swallowtail butterfly</name>
    <dbReference type="NCBI Taxonomy" id="66420"/>
    <lineage>
        <taxon>Eukaryota</taxon>
        <taxon>Metazoa</taxon>
        <taxon>Ecdysozoa</taxon>
        <taxon>Arthropoda</taxon>
        <taxon>Hexapoda</taxon>
        <taxon>Insecta</taxon>
        <taxon>Pterygota</taxon>
        <taxon>Neoptera</taxon>
        <taxon>Endopterygota</taxon>
        <taxon>Lepidoptera</taxon>
        <taxon>Glossata</taxon>
        <taxon>Ditrysia</taxon>
        <taxon>Papilionoidea</taxon>
        <taxon>Papilionidae</taxon>
        <taxon>Papilioninae</taxon>
        <taxon>Papilio</taxon>
    </lineage>
</organism>
<keyword evidence="1" id="KW-0040">ANK repeat</keyword>
<dbReference type="GeneID" id="106126628"/>
<dbReference type="InterPro" id="IPR002110">
    <property type="entry name" value="Ankyrin_rpt"/>
</dbReference>
<dbReference type="AlphaFoldDB" id="A0A194Q914"/>
<dbReference type="OrthoDB" id="9995210at2759"/>
<dbReference type="PROSITE" id="PS50297">
    <property type="entry name" value="ANK_REP_REGION"/>
    <property type="match status" value="2"/>
</dbReference>
<gene>
    <name evidence="5" type="primary">LOC106126628</name>
    <name evidence="3" type="ORF">RR46_04884</name>
</gene>
<evidence type="ECO:0000256" key="2">
    <source>
        <dbReference type="SAM" id="MobiDB-lite"/>
    </source>
</evidence>
<dbReference type="Pfam" id="PF12796">
    <property type="entry name" value="Ank_2"/>
    <property type="match status" value="1"/>
</dbReference>
<feature type="compositionally biased region" description="Low complexity" evidence="2">
    <location>
        <begin position="11"/>
        <end position="21"/>
    </location>
</feature>
<evidence type="ECO:0000313" key="4">
    <source>
        <dbReference type="Proteomes" id="UP000053268"/>
    </source>
</evidence>
<evidence type="ECO:0000313" key="5">
    <source>
        <dbReference type="RefSeq" id="XP_013179825.1"/>
    </source>
</evidence>
<dbReference type="EMBL" id="KQ459562">
    <property type="protein sequence ID" value="KPI99910.1"/>
    <property type="molecule type" value="Genomic_DNA"/>
</dbReference>
<dbReference type="Gene3D" id="1.25.40.20">
    <property type="entry name" value="Ankyrin repeat-containing domain"/>
    <property type="match status" value="2"/>
</dbReference>
<dbReference type="GO" id="GO:0034220">
    <property type="term" value="P:monoatomic ion transmembrane transport"/>
    <property type="evidence" value="ECO:0007669"/>
    <property type="project" value="UniProtKB-KW"/>
</dbReference>
<keyword evidence="4" id="KW-1185">Reference proteome</keyword>
<dbReference type="PROSITE" id="PS50088">
    <property type="entry name" value="ANK_REPEAT"/>
    <property type="match status" value="2"/>
</dbReference>
<evidence type="ECO:0000313" key="3">
    <source>
        <dbReference type="EMBL" id="KPI99910.1"/>
    </source>
</evidence>
<reference evidence="3 4" key="1">
    <citation type="journal article" date="2015" name="Nat. Commun.">
        <title>Outbred genome sequencing and CRISPR/Cas9 gene editing in butterflies.</title>
        <authorList>
            <person name="Li X."/>
            <person name="Fan D."/>
            <person name="Zhang W."/>
            <person name="Liu G."/>
            <person name="Zhang L."/>
            <person name="Zhao L."/>
            <person name="Fang X."/>
            <person name="Chen L."/>
            <person name="Dong Y."/>
            <person name="Chen Y."/>
            <person name="Ding Y."/>
            <person name="Zhao R."/>
            <person name="Feng M."/>
            <person name="Zhu Y."/>
            <person name="Feng Y."/>
            <person name="Jiang X."/>
            <person name="Zhu D."/>
            <person name="Xiang H."/>
            <person name="Feng X."/>
            <person name="Li S."/>
            <person name="Wang J."/>
            <person name="Zhang G."/>
            <person name="Kronforst M.R."/>
            <person name="Wang W."/>
        </authorList>
    </citation>
    <scope>NUCLEOTIDE SEQUENCE [LARGE SCALE GENOMIC DNA]</scope>
    <source>
        <strain evidence="3">Ya'a_city_454_Px</strain>
        <tissue evidence="3">Whole body</tissue>
    </source>
</reference>
<proteinExistence type="predicted"/>
<dbReference type="InterPro" id="IPR036770">
    <property type="entry name" value="Ankyrin_rpt-contain_sf"/>
</dbReference>
<keyword evidence="3" id="KW-0407">Ion channel</keyword>
<dbReference type="Proteomes" id="UP000053268">
    <property type="component" value="Unassembled WGS sequence"/>
</dbReference>
<protein>
    <submittedName>
        <fullName evidence="5">Ankyrin repeat protein RF_0381 isoform X1</fullName>
    </submittedName>
    <submittedName>
        <fullName evidence="3">Potassium channel KOR1</fullName>
    </submittedName>
</protein>
<dbReference type="RefSeq" id="XP_013179825.1">
    <property type="nucleotide sequence ID" value="XM_013324371.1"/>
</dbReference>
<dbReference type="Proteomes" id="UP000694872">
    <property type="component" value="Unplaced"/>
</dbReference>
<keyword evidence="3" id="KW-0406">Ion transport</keyword>
<keyword evidence="3" id="KW-0813">Transport</keyword>
<dbReference type="PANTHER" id="PTHR44207">
    <property type="entry name" value="SURFACE ANTIGEN BSPA-LIKE-RELATED"/>
    <property type="match status" value="1"/>
</dbReference>
<feature type="repeat" description="ANK" evidence="1">
    <location>
        <begin position="184"/>
        <end position="216"/>
    </location>
</feature>
<dbReference type="Pfam" id="PF13606">
    <property type="entry name" value="Ank_3"/>
    <property type="match status" value="1"/>
</dbReference>
<feature type="repeat" description="ANK" evidence="1">
    <location>
        <begin position="77"/>
        <end position="109"/>
    </location>
</feature>
<dbReference type="STRING" id="66420.A0A194Q914"/>